<name>A0AB39KSL4_9CAUL</name>
<accession>A0AB39KSL4</accession>
<dbReference type="RefSeq" id="WP_369059394.1">
    <property type="nucleotide sequence ID" value="NZ_CP158375.1"/>
</dbReference>
<evidence type="ECO:0000313" key="2">
    <source>
        <dbReference type="EMBL" id="XDO96552.1"/>
    </source>
</evidence>
<feature type="signal peptide" evidence="1">
    <location>
        <begin position="1"/>
        <end position="16"/>
    </location>
</feature>
<sequence>MSLLIALLAAASTAAAQPAESQVAQDKPAAEKPAEKKVKMVCAKVETPGARVAKKVCRPATAEELAEAAGK</sequence>
<feature type="chain" id="PRO_5044228836" evidence="1">
    <location>
        <begin position="17"/>
        <end position="71"/>
    </location>
</feature>
<keyword evidence="1" id="KW-0732">Signal</keyword>
<gene>
    <name evidence="2" type="ORF">ABOZ73_17565</name>
</gene>
<proteinExistence type="predicted"/>
<evidence type="ECO:0000256" key="1">
    <source>
        <dbReference type="SAM" id="SignalP"/>
    </source>
</evidence>
<protein>
    <submittedName>
        <fullName evidence="2">Uncharacterized protein</fullName>
    </submittedName>
</protein>
<dbReference type="AlphaFoldDB" id="A0AB39KSL4"/>
<organism evidence="2">
    <name type="scientific">Caulobacter sp. 73W</name>
    <dbReference type="NCBI Taxonomy" id="3161137"/>
    <lineage>
        <taxon>Bacteria</taxon>
        <taxon>Pseudomonadati</taxon>
        <taxon>Pseudomonadota</taxon>
        <taxon>Alphaproteobacteria</taxon>
        <taxon>Caulobacterales</taxon>
        <taxon>Caulobacteraceae</taxon>
        <taxon>Caulobacter</taxon>
    </lineage>
</organism>
<dbReference type="EMBL" id="CP158375">
    <property type="protein sequence ID" value="XDO96552.1"/>
    <property type="molecule type" value="Genomic_DNA"/>
</dbReference>
<reference evidence="2" key="1">
    <citation type="submission" date="2024-06" db="EMBL/GenBank/DDBJ databases">
        <title>Caulobacter inopinatus, sp. nov.</title>
        <authorList>
            <person name="Donachie S.P."/>
        </authorList>
    </citation>
    <scope>NUCLEOTIDE SEQUENCE</scope>
    <source>
        <strain evidence="2">73W</strain>
    </source>
</reference>